<dbReference type="InterPro" id="IPR036019">
    <property type="entry name" value="MscL_channel"/>
</dbReference>
<evidence type="ECO:0008006" key="13">
    <source>
        <dbReference type="Google" id="ProtNLM"/>
    </source>
</evidence>
<feature type="region of interest" description="Disordered" evidence="9">
    <location>
        <begin position="161"/>
        <end position="199"/>
    </location>
</feature>
<feature type="transmembrane region" description="Helical" evidence="10">
    <location>
        <begin position="12"/>
        <end position="36"/>
    </location>
</feature>
<evidence type="ECO:0000256" key="5">
    <source>
        <dbReference type="ARBA" id="ARBA00022989"/>
    </source>
</evidence>
<evidence type="ECO:0000313" key="11">
    <source>
        <dbReference type="EMBL" id="GLK99956.1"/>
    </source>
</evidence>
<reference evidence="11" key="1">
    <citation type="journal article" date="2014" name="Int. J. Syst. Evol. Microbiol.">
        <title>Complete genome sequence of Corynebacterium casei LMG S-19264T (=DSM 44701T), isolated from a smear-ripened cheese.</title>
        <authorList>
            <consortium name="US DOE Joint Genome Institute (JGI-PGF)"/>
            <person name="Walter F."/>
            <person name="Albersmeier A."/>
            <person name="Kalinowski J."/>
            <person name="Ruckert C."/>
        </authorList>
    </citation>
    <scope>NUCLEOTIDE SEQUENCE</scope>
    <source>
        <strain evidence="11">VKM Ac-1321</strain>
    </source>
</reference>
<evidence type="ECO:0000256" key="3">
    <source>
        <dbReference type="ARBA" id="ARBA00022475"/>
    </source>
</evidence>
<keyword evidence="7 10" id="KW-0472">Membrane</keyword>
<evidence type="ECO:0000313" key="12">
    <source>
        <dbReference type="Proteomes" id="UP001143480"/>
    </source>
</evidence>
<evidence type="ECO:0000256" key="9">
    <source>
        <dbReference type="SAM" id="MobiDB-lite"/>
    </source>
</evidence>
<feature type="transmembrane region" description="Helical" evidence="10">
    <location>
        <begin position="78"/>
        <end position="100"/>
    </location>
</feature>
<evidence type="ECO:0000256" key="6">
    <source>
        <dbReference type="ARBA" id="ARBA00023065"/>
    </source>
</evidence>
<keyword evidence="4 10" id="KW-0812">Transmembrane</keyword>
<protein>
    <recommendedName>
        <fullName evidence="13">Large conductance mechanosensitive channel</fullName>
    </recommendedName>
</protein>
<keyword evidence="12" id="KW-1185">Reference proteome</keyword>
<comment type="caution">
    <text evidence="11">The sequence shown here is derived from an EMBL/GenBank/DDBJ whole genome shotgun (WGS) entry which is preliminary data.</text>
</comment>
<name>A0A9W6KD86_9ACTN</name>
<comment type="subcellular location">
    <subcellularLocation>
        <location evidence="1">Membrane</location>
        <topology evidence="1">Multi-pass membrane protein</topology>
    </subcellularLocation>
</comment>
<evidence type="ECO:0000256" key="2">
    <source>
        <dbReference type="ARBA" id="ARBA00022448"/>
    </source>
</evidence>
<evidence type="ECO:0000256" key="4">
    <source>
        <dbReference type="ARBA" id="ARBA00022692"/>
    </source>
</evidence>
<dbReference type="Gene3D" id="1.10.1200.120">
    <property type="entry name" value="Large-conductance mechanosensitive channel, MscL, domain 1"/>
    <property type="match status" value="1"/>
</dbReference>
<keyword evidence="3" id="KW-1003">Cell membrane</keyword>
<gene>
    <name evidence="11" type="ORF">GCM10017581_016970</name>
</gene>
<dbReference type="GO" id="GO:0008381">
    <property type="term" value="F:mechanosensitive monoatomic ion channel activity"/>
    <property type="evidence" value="ECO:0007669"/>
    <property type="project" value="InterPro"/>
</dbReference>
<evidence type="ECO:0000256" key="1">
    <source>
        <dbReference type="ARBA" id="ARBA00004141"/>
    </source>
</evidence>
<keyword evidence="6" id="KW-0406">Ion transport</keyword>
<keyword evidence="8" id="KW-0407">Ion channel</keyword>
<dbReference type="InterPro" id="IPR037673">
    <property type="entry name" value="MSC/AndL"/>
</dbReference>
<proteinExistence type="predicted"/>
<dbReference type="Pfam" id="PF01741">
    <property type="entry name" value="MscL"/>
    <property type="match status" value="1"/>
</dbReference>
<dbReference type="AlphaFoldDB" id="A0A9W6KD86"/>
<evidence type="ECO:0000256" key="10">
    <source>
        <dbReference type="SAM" id="Phobius"/>
    </source>
</evidence>
<organism evidence="11 12">
    <name type="scientific">Dactylosporangium matsuzakiense</name>
    <dbReference type="NCBI Taxonomy" id="53360"/>
    <lineage>
        <taxon>Bacteria</taxon>
        <taxon>Bacillati</taxon>
        <taxon>Actinomycetota</taxon>
        <taxon>Actinomycetes</taxon>
        <taxon>Micromonosporales</taxon>
        <taxon>Micromonosporaceae</taxon>
        <taxon>Dactylosporangium</taxon>
    </lineage>
</organism>
<reference evidence="11" key="2">
    <citation type="submission" date="2023-01" db="EMBL/GenBank/DDBJ databases">
        <authorList>
            <person name="Sun Q."/>
            <person name="Evtushenko L."/>
        </authorList>
    </citation>
    <scope>NUCLEOTIDE SEQUENCE</scope>
    <source>
        <strain evidence="11">VKM Ac-1321</strain>
    </source>
</reference>
<dbReference type="NCBIfam" id="TIGR00220">
    <property type="entry name" value="mscL"/>
    <property type="match status" value="1"/>
</dbReference>
<dbReference type="PANTHER" id="PTHR30266:SF2">
    <property type="entry name" value="LARGE-CONDUCTANCE MECHANOSENSITIVE CHANNEL"/>
    <property type="match status" value="1"/>
</dbReference>
<sequence length="199" mass="21634">MTVRRLWAEFKAIAIGGTVLDLALGFIIGTAFATLIQSFVTNLFLQAVAAVVGEPDFKNLSITIHRTPLRYGVFLNDLLQFMLLAVGLFMVIKLMTLIGVERGRSLELRNCPYCLDRIPSAAMTCRSCGQPLVADLPGPEEAERLQLERVARKWPTLPALPPITIPRRRANGGAGPDERSAPTGSADGPEPEPTPKAQD</sequence>
<dbReference type="EMBL" id="BSFP01000006">
    <property type="protein sequence ID" value="GLK99956.1"/>
    <property type="molecule type" value="Genomic_DNA"/>
</dbReference>
<dbReference type="SUPFAM" id="SSF81330">
    <property type="entry name" value="Gated mechanosensitive channel"/>
    <property type="match status" value="1"/>
</dbReference>
<accession>A0A9W6KD86</accession>
<dbReference type="Proteomes" id="UP001143480">
    <property type="component" value="Unassembled WGS sequence"/>
</dbReference>
<keyword evidence="5 10" id="KW-1133">Transmembrane helix</keyword>
<dbReference type="PANTHER" id="PTHR30266">
    <property type="entry name" value="MECHANOSENSITIVE CHANNEL MSCL"/>
    <property type="match status" value="1"/>
</dbReference>
<evidence type="ECO:0000256" key="7">
    <source>
        <dbReference type="ARBA" id="ARBA00023136"/>
    </source>
</evidence>
<dbReference type="GO" id="GO:0016020">
    <property type="term" value="C:membrane"/>
    <property type="evidence" value="ECO:0007669"/>
    <property type="project" value="UniProtKB-SubCell"/>
</dbReference>
<dbReference type="InterPro" id="IPR001185">
    <property type="entry name" value="MS_channel"/>
</dbReference>
<keyword evidence="2" id="KW-0813">Transport</keyword>
<evidence type="ECO:0000256" key="8">
    <source>
        <dbReference type="ARBA" id="ARBA00023303"/>
    </source>
</evidence>